<proteinExistence type="predicted"/>
<protein>
    <recommendedName>
        <fullName evidence="2">Outer membrane protein transport protein (OMPP1/FadL/TodX)</fullName>
    </recommendedName>
</protein>
<sequence length="416" mass="46771">MKRIGLIISLFFAAVISVNAQNNSAPYSILGIGDIESSYFDRASGMANTGMSLTSNRFLYHSNPASYSNLDDHWFHAEIALRFKYSSYYGNSLSQYGSNTASDLQAKKIAIAIKVKKRWASSLGLMPYSSSNYSFYAPKIVLGTPYSTNAYYEGSGGINQIYFANSFAINKNLSVGVHSAFLFGNMQQKETIAAGLIDSLLVTTKNTYYNNPYFKFGLQYHTKISPKLKLGFGATGSFQTKLRSTQSLLVQQGLSTVYTNDFYTTNFYKLPYTYGAGVSAVLKDKFTFATDYNHQSWSYLNYTGVGYTLTNSDRYSVGFEYSKKVKYRDFIFEKYYFQSGLFYNNSYVVLNTQQINDVGGSIGAGFNSLKGLSLMSALEFGRRGTISNGLVKENYVQFTIGISYRDFWFTKIKRYD</sequence>
<gene>
    <name evidence="1" type="ORF">GALL_125100</name>
</gene>
<comment type="caution">
    <text evidence="1">The sequence shown here is derived from an EMBL/GenBank/DDBJ whole genome shotgun (WGS) entry which is preliminary data.</text>
</comment>
<accession>A0A1J5SB73</accession>
<evidence type="ECO:0000313" key="1">
    <source>
        <dbReference type="EMBL" id="OIR05458.1"/>
    </source>
</evidence>
<dbReference type="AlphaFoldDB" id="A0A1J5SB73"/>
<reference evidence="1" key="1">
    <citation type="submission" date="2016-10" db="EMBL/GenBank/DDBJ databases">
        <title>Sequence of Gallionella enrichment culture.</title>
        <authorList>
            <person name="Poehlein A."/>
            <person name="Muehling M."/>
            <person name="Daniel R."/>
        </authorList>
    </citation>
    <scope>NUCLEOTIDE SEQUENCE</scope>
</reference>
<evidence type="ECO:0008006" key="2">
    <source>
        <dbReference type="Google" id="ProtNLM"/>
    </source>
</evidence>
<dbReference type="Gene3D" id="2.40.160.60">
    <property type="entry name" value="Outer membrane protein transport protein (OMPP1/FadL/TodX)"/>
    <property type="match status" value="1"/>
</dbReference>
<name>A0A1J5SB73_9ZZZZ</name>
<dbReference type="EMBL" id="MLJW01000050">
    <property type="protein sequence ID" value="OIR05458.1"/>
    <property type="molecule type" value="Genomic_DNA"/>
</dbReference>
<organism evidence="1">
    <name type="scientific">mine drainage metagenome</name>
    <dbReference type="NCBI Taxonomy" id="410659"/>
    <lineage>
        <taxon>unclassified sequences</taxon>
        <taxon>metagenomes</taxon>
        <taxon>ecological metagenomes</taxon>
    </lineage>
</organism>